<dbReference type="Gene3D" id="1.20.1560.10">
    <property type="entry name" value="ABC transporter type 1, transmembrane domain"/>
    <property type="match status" value="1"/>
</dbReference>
<evidence type="ECO:0000256" key="4">
    <source>
        <dbReference type="ARBA" id="ARBA00022519"/>
    </source>
</evidence>
<accession>A0A1A9A541</accession>
<reference evidence="13 14" key="1">
    <citation type="submission" date="2016-06" db="EMBL/GenBank/DDBJ databases">
        <authorList>
            <person name="Kjaerup R.B."/>
            <person name="Dalgaard T.S."/>
            <person name="Juul-Madsen H.R."/>
        </authorList>
    </citation>
    <scope>NUCLEOTIDE SEQUENCE [LARGE SCALE GENOMIC DNA]</scope>
    <source>
        <strain evidence="13 14">DSM 45248</strain>
    </source>
</reference>
<dbReference type="InterPro" id="IPR003593">
    <property type="entry name" value="AAA+_ATPase"/>
</dbReference>
<keyword evidence="5 10" id="KW-0812">Transmembrane</keyword>
<feature type="transmembrane region" description="Helical" evidence="10">
    <location>
        <begin position="28"/>
        <end position="48"/>
    </location>
</feature>
<dbReference type="InterPro" id="IPR003439">
    <property type="entry name" value="ABC_transporter-like_ATP-bd"/>
</dbReference>
<keyword evidence="14" id="KW-1185">Reference proteome</keyword>
<keyword evidence="9 10" id="KW-0472">Membrane</keyword>
<dbReference type="SMART" id="SM00382">
    <property type="entry name" value="AAA"/>
    <property type="match status" value="1"/>
</dbReference>
<evidence type="ECO:0000313" key="13">
    <source>
        <dbReference type="EMBL" id="SBT51323.1"/>
    </source>
</evidence>
<protein>
    <submittedName>
        <fullName evidence="13">ABC-type multidrug transport system, ATPase and permease component</fullName>
    </submittedName>
</protein>
<dbReference type="PROSITE" id="PS50893">
    <property type="entry name" value="ABC_TRANSPORTER_2"/>
    <property type="match status" value="1"/>
</dbReference>
<dbReference type="Pfam" id="PF00664">
    <property type="entry name" value="ABC_membrane"/>
    <property type="match status" value="1"/>
</dbReference>
<name>A0A1A9A541_9ACTN</name>
<evidence type="ECO:0000256" key="6">
    <source>
        <dbReference type="ARBA" id="ARBA00022741"/>
    </source>
</evidence>
<dbReference type="PANTHER" id="PTHR43394:SF1">
    <property type="entry name" value="ATP-BINDING CASSETTE SUB-FAMILY B MEMBER 10, MITOCHONDRIAL"/>
    <property type="match status" value="1"/>
</dbReference>
<keyword evidence="4" id="KW-0997">Cell inner membrane</keyword>
<evidence type="ECO:0000259" key="11">
    <source>
        <dbReference type="PROSITE" id="PS50893"/>
    </source>
</evidence>
<gene>
    <name evidence="13" type="ORF">GA0070621_4018</name>
</gene>
<evidence type="ECO:0000256" key="2">
    <source>
        <dbReference type="ARBA" id="ARBA00022448"/>
    </source>
</evidence>
<feature type="domain" description="ABC transporter" evidence="11">
    <location>
        <begin position="349"/>
        <end position="583"/>
    </location>
</feature>
<dbReference type="Gene3D" id="3.40.50.300">
    <property type="entry name" value="P-loop containing nucleotide triphosphate hydrolases"/>
    <property type="match status" value="1"/>
</dbReference>
<dbReference type="InterPro" id="IPR036640">
    <property type="entry name" value="ABC1_TM_sf"/>
</dbReference>
<dbReference type="GO" id="GO:0005524">
    <property type="term" value="F:ATP binding"/>
    <property type="evidence" value="ECO:0007669"/>
    <property type="project" value="UniProtKB-KW"/>
</dbReference>
<keyword evidence="7" id="KW-0067">ATP-binding</keyword>
<dbReference type="GO" id="GO:0005886">
    <property type="term" value="C:plasma membrane"/>
    <property type="evidence" value="ECO:0007669"/>
    <property type="project" value="UniProtKB-SubCell"/>
</dbReference>
<evidence type="ECO:0000256" key="1">
    <source>
        <dbReference type="ARBA" id="ARBA00004651"/>
    </source>
</evidence>
<feature type="transmembrane region" description="Helical" evidence="10">
    <location>
        <begin position="140"/>
        <end position="162"/>
    </location>
</feature>
<dbReference type="PATRIC" id="fig|299146.4.peg.4157"/>
<dbReference type="RefSeq" id="WP_091198142.1">
    <property type="nucleotide sequence ID" value="NZ_LT594324.1"/>
</dbReference>
<feature type="transmembrane region" description="Helical" evidence="10">
    <location>
        <begin position="68"/>
        <end position="86"/>
    </location>
</feature>
<evidence type="ECO:0000313" key="14">
    <source>
        <dbReference type="Proteomes" id="UP000198765"/>
    </source>
</evidence>
<sequence>MSAALPVADAGQVRRYARTLIRRHPRGLAAALGLHALAAAAGLVAPRLLGDLVEGISRGVGTVTVDRIALAIAGFVVAQSVLVRFAHLASARLGERVLAELREEFVERVLALPLATVERAGTGDLLTRTSRDVSALSRTVRFAAPETLISAVTVLLILGALLLTGPLLVLPALLAVPVLVAGTRWYLRRAPEGYLRENAAYSDITDGISEVVEGSRTTEALRQEARRRARTDGDIRRSYAAERYTLYLRTVFWPVAEFGYVVPVVATLLIGGWFHLKGWATLGQVTAATLYAQQLVDPVDRLLAWLDELQVGGASLARLLGVAADPAADPADAPAPPAGRGPGRGDGRLAAHDVRYAYRDGHDVLHGVTLVPRPGEKLAMVGPSGAGKSTLGRLLAGVHPPRSGSVTVDGRPLTGLPLAELRGHVALVSQEHHVFIGTLAENVAMVRPDAEPAQVRAALSAVDALGWAEALPDGLDTLVGAGGHPLSPAQAQQLALARLVLADPHTLVLDEATSLIDPRAARALERSLAAVLAGRTVIAIAHRLFSAHDADRVAVVEGGRITELGSHDELVAADGSYAALWRSWHG</sequence>
<evidence type="ECO:0000256" key="3">
    <source>
        <dbReference type="ARBA" id="ARBA00022475"/>
    </source>
</evidence>
<organism evidence="13 14">
    <name type="scientific">Micromonospora narathiwatensis</name>
    <dbReference type="NCBI Taxonomy" id="299146"/>
    <lineage>
        <taxon>Bacteria</taxon>
        <taxon>Bacillati</taxon>
        <taxon>Actinomycetota</taxon>
        <taxon>Actinomycetes</taxon>
        <taxon>Micromonosporales</taxon>
        <taxon>Micromonosporaceae</taxon>
        <taxon>Micromonospora</taxon>
    </lineage>
</organism>
<dbReference type="PANTHER" id="PTHR43394">
    <property type="entry name" value="ATP-DEPENDENT PERMEASE MDL1, MITOCHONDRIAL"/>
    <property type="match status" value="1"/>
</dbReference>
<feature type="transmembrane region" description="Helical" evidence="10">
    <location>
        <begin position="246"/>
        <end position="274"/>
    </location>
</feature>
<dbReference type="SUPFAM" id="SSF90123">
    <property type="entry name" value="ABC transporter transmembrane region"/>
    <property type="match status" value="1"/>
</dbReference>
<proteinExistence type="predicted"/>
<dbReference type="SUPFAM" id="SSF52540">
    <property type="entry name" value="P-loop containing nucleoside triphosphate hydrolases"/>
    <property type="match status" value="1"/>
</dbReference>
<evidence type="ECO:0000256" key="5">
    <source>
        <dbReference type="ARBA" id="ARBA00022692"/>
    </source>
</evidence>
<dbReference type="FunFam" id="3.40.50.300:FF:001001">
    <property type="entry name" value="Multidrug ABC transporter ATP-binding protein"/>
    <property type="match status" value="1"/>
</dbReference>
<dbReference type="CDD" id="cd07346">
    <property type="entry name" value="ABC_6TM_exporters"/>
    <property type="match status" value="1"/>
</dbReference>
<evidence type="ECO:0000256" key="8">
    <source>
        <dbReference type="ARBA" id="ARBA00022989"/>
    </source>
</evidence>
<keyword evidence="8 10" id="KW-1133">Transmembrane helix</keyword>
<dbReference type="InterPro" id="IPR011527">
    <property type="entry name" value="ABC1_TM_dom"/>
</dbReference>
<dbReference type="Pfam" id="PF00005">
    <property type="entry name" value="ABC_tran"/>
    <property type="match status" value="1"/>
</dbReference>
<dbReference type="AlphaFoldDB" id="A0A1A9A541"/>
<dbReference type="GO" id="GO:0016887">
    <property type="term" value="F:ATP hydrolysis activity"/>
    <property type="evidence" value="ECO:0007669"/>
    <property type="project" value="InterPro"/>
</dbReference>
<keyword evidence="3" id="KW-1003">Cell membrane</keyword>
<dbReference type="InterPro" id="IPR027417">
    <property type="entry name" value="P-loop_NTPase"/>
</dbReference>
<feature type="transmembrane region" description="Helical" evidence="10">
    <location>
        <begin position="168"/>
        <end position="187"/>
    </location>
</feature>
<evidence type="ECO:0000259" key="12">
    <source>
        <dbReference type="PROSITE" id="PS50929"/>
    </source>
</evidence>
<comment type="subcellular location">
    <subcellularLocation>
        <location evidence="1">Cell membrane</location>
        <topology evidence="1">Multi-pass membrane protein</topology>
    </subcellularLocation>
</comment>
<keyword evidence="6" id="KW-0547">Nucleotide-binding</keyword>
<dbReference type="EMBL" id="LT594324">
    <property type="protein sequence ID" value="SBT51323.1"/>
    <property type="molecule type" value="Genomic_DNA"/>
</dbReference>
<evidence type="ECO:0000256" key="10">
    <source>
        <dbReference type="SAM" id="Phobius"/>
    </source>
</evidence>
<dbReference type="InterPro" id="IPR039421">
    <property type="entry name" value="Type_1_exporter"/>
</dbReference>
<evidence type="ECO:0000256" key="7">
    <source>
        <dbReference type="ARBA" id="ARBA00022840"/>
    </source>
</evidence>
<dbReference type="Proteomes" id="UP000198765">
    <property type="component" value="Chromosome I"/>
</dbReference>
<keyword evidence="2" id="KW-0813">Transport</keyword>
<dbReference type="GO" id="GO:0015421">
    <property type="term" value="F:ABC-type oligopeptide transporter activity"/>
    <property type="evidence" value="ECO:0007669"/>
    <property type="project" value="TreeGrafter"/>
</dbReference>
<evidence type="ECO:0000256" key="9">
    <source>
        <dbReference type="ARBA" id="ARBA00023136"/>
    </source>
</evidence>
<dbReference type="OrthoDB" id="9806127at2"/>
<dbReference type="PROSITE" id="PS50929">
    <property type="entry name" value="ABC_TM1F"/>
    <property type="match status" value="1"/>
</dbReference>
<feature type="domain" description="ABC transmembrane type-1" evidence="12">
    <location>
        <begin position="29"/>
        <end position="310"/>
    </location>
</feature>